<dbReference type="InterPro" id="IPR041120">
    <property type="entry name" value="PIN_9"/>
</dbReference>
<dbReference type="AlphaFoldDB" id="A0AAV3SZH8"/>
<dbReference type="RefSeq" id="WP_227261496.1">
    <property type="nucleotide sequence ID" value="NZ_BAAADU010000002.1"/>
</dbReference>
<evidence type="ECO:0000313" key="2">
    <source>
        <dbReference type="EMBL" id="GAA0647910.1"/>
    </source>
</evidence>
<dbReference type="Pfam" id="PF18477">
    <property type="entry name" value="PIN_9"/>
    <property type="match status" value="1"/>
</dbReference>
<reference evidence="2 3" key="1">
    <citation type="journal article" date="2019" name="Int. J. Syst. Evol. Microbiol.">
        <title>The Global Catalogue of Microorganisms (GCM) 10K type strain sequencing project: providing services to taxonomists for standard genome sequencing and annotation.</title>
        <authorList>
            <consortium name="The Broad Institute Genomics Platform"/>
            <consortium name="The Broad Institute Genome Sequencing Center for Infectious Disease"/>
            <person name="Wu L."/>
            <person name="Ma J."/>
        </authorList>
    </citation>
    <scope>NUCLEOTIDE SEQUENCE [LARGE SCALE GENOMIC DNA]</scope>
    <source>
        <strain evidence="2 3">JCM 16327</strain>
    </source>
</reference>
<accession>A0AAV3SZH8</accession>
<evidence type="ECO:0000259" key="1">
    <source>
        <dbReference type="Pfam" id="PF18477"/>
    </source>
</evidence>
<evidence type="ECO:0000313" key="3">
    <source>
        <dbReference type="Proteomes" id="UP001500194"/>
    </source>
</evidence>
<protein>
    <recommendedName>
        <fullName evidence="1">VapC9 PIN-like domain-containing protein</fullName>
    </recommendedName>
</protein>
<dbReference type="Proteomes" id="UP001500194">
    <property type="component" value="Unassembled WGS sequence"/>
</dbReference>
<dbReference type="InterPro" id="IPR029060">
    <property type="entry name" value="PIN-like_dom_sf"/>
</dbReference>
<gene>
    <name evidence="2" type="ORF">GCM10009019_07970</name>
</gene>
<keyword evidence="3" id="KW-1185">Reference proteome</keyword>
<organism evidence="2 3">
    <name type="scientific">Salarchaeum japonicum</name>
    <dbReference type="NCBI Taxonomy" id="555573"/>
    <lineage>
        <taxon>Archaea</taxon>
        <taxon>Methanobacteriati</taxon>
        <taxon>Methanobacteriota</taxon>
        <taxon>Stenosarchaea group</taxon>
        <taxon>Halobacteria</taxon>
        <taxon>Halobacteriales</taxon>
        <taxon>Halobacteriaceae</taxon>
    </lineage>
</organism>
<proteinExistence type="predicted"/>
<dbReference type="Gene3D" id="3.40.50.1010">
    <property type="entry name" value="5'-nuclease"/>
    <property type="match status" value="1"/>
</dbReference>
<dbReference type="GeneID" id="68572080"/>
<name>A0AAV3SZH8_9EURY</name>
<sequence length="126" mass="13286">MTRVAVDANALMMPVEAGVRLFDELDRLVGTYDAVVPEPVLAELDSLSESGGEEGRAASVGADLAARCDTVETEESYADDAIHALGESGAVDAVVTNDAPLKERLLDAGVPVIHLRGRNQLTRTQP</sequence>
<feature type="domain" description="VapC9 PIN-like" evidence="1">
    <location>
        <begin position="4"/>
        <end position="118"/>
    </location>
</feature>
<dbReference type="EMBL" id="BAAADU010000002">
    <property type="protein sequence ID" value="GAA0647910.1"/>
    <property type="molecule type" value="Genomic_DNA"/>
</dbReference>
<dbReference type="CDD" id="cd09879">
    <property type="entry name" value="PIN_VapC_AF0591-like"/>
    <property type="match status" value="1"/>
</dbReference>
<dbReference type="SUPFAM" id="SSF88723">
    <property type="entry name" value="PIN domain-like"/>
    <property type="match status" value="1"/>
</dbReference>
<comment type="caution">
    <text evidence="2">The sequence shown here is derived from an EMBL/GenBank/DDBJ whole genome shotgun (WGS) entry which is preliminary data.</text>
</comment>